<comment type="caution">
    <text evidence="2">The sequence shown here is derived from an EMBL/GenBank/DDBJ whole genome shotgun (WGS) entry which is preliminary data.</text>
</comment>
<evidence type="ECO:0000313" key="3">
    <source>
        <dbReference type="Proteomes" id="UP000663826"/>
    </source>
</evidence>
<proteinExistence type="predicted"/>
<evidence type="ECO:0000313" key="2">
    <source>
        <dbReference type="EMBL" id="CAE6356498.1"/>
    </source>
</evidence>
<accession>A0A8H2W9Y2</accession>
<dbReference type="AlphaFoldDB" id="A0A8H2W9Y2"/>
<dbReference type="EMBL" id="CAJMWQ010000397">
    <property type="protein sequence ID" value="CAE6356498.1"/>
    <property type="molecule type" value="Genomic_DNA"/>
</dbReference>
<protein>
    <recommendedName>
        <fullName evidence="1">Aminoglycoside phosphotransferase domain-containing protein</fullName>
    </recommendedName>
</protein>
<dbReference type="PANTHER" id="PTHR21310">
    <property type="entry name" value="AMINOGLYCOSIDE PHOSPHOTRANSFERASE-RELATED-RELATED"/>
    <property type="match status" value="1"/>
</dbReference>
<name>A0A8H2W9Y2_9AGAM</name>
<organism evidence="2 3">
    <name type="scientific">Rhizoctonia solani</name>
    <dbReference type="NCBI Taxonomy" id="456999"/>
    <lineage>
        <taxon>Eukaryota</taxon>
        <taxon>Fungi</taxon>
        <taxon>Dikarya</taxon>
        <taxon>Basidiomycota</taxon>
        <taxon>Agaricomycotina</taxon>
        <taxon>Agaricomycetes</taxon>
        <taxon>Cantharellales</taxon>
        <taxon>Ceratobasidiaceae</taxon>
        <taxon>Rhizoctonia</taxon>
    </lineage>
</organism>
<dbReference type="SUPFAM" id="SSF56112">
    <property type="entry name" value="Protein kinase-like (PK-like)"/>
    <property type="match status" value="1"/>
</dbReference>
<dbReference type="PANTHER" id="PTHR21310:SF15">
    <property type="entry name" value="AMINOGLYCOSIDE PHOSPHOTRANSFERASE DOMAIN-CONTAINING PROTEIN"/>
    <property type="match status" value="1"/>
</dbReference>
<dbReference type="Pfam" id="PF01636">
    <property type="entry name" value="APH"/>
    <property type="match status" value="1"/>
</dbReference>
<dbReference type="InterPro" id="IPR051678">
    <property type="entry name" value="AGP_Transferase"/>
</dbReference>
<feature type="domain" description="Aminoglycoside phosphotransferase" evidence="1">
    <location>
        <begin position="34"/>
        <end position="271"/>
    </location>
</feature>
<dbReference type="Proteomes" id="UP000663826">
    <property type="component" value="Unassembled WGS sequence"/>
</dbReference>
<dbReference type="InterPro" id="IPR002575">
    <property type="entry name" value="Aminoglycoside_PTrfase"/>
</dbReference>
<gene>
    <name evidence="2" type="ORF">RDB_LOCUS9606</name>
</gene>
<reference evidence="2" key="1">
    <citation type="submission" date="2021-01" db="EMBL/GenBank/DDBJ databases">
        <authorList>
            <person name="Kaushik A."/>
        </authorList>
    </citation>
    <scope>NUCLEOTIDE SEQUENCE</scope>
    <source>
        <strain evidence="2">AG1-1B</strain>
    </source>
</reference>
<evidence type="ECO:0000259" key="1">
    <source>
        <dbReference type="Pfam" id="PF01636"/>
    </source>
</evidence>
<dbReference type="InterPro" id="IPR011009">
    <property type="entry name" value="Kinase-like_dom_sf"/>
</dbReference>
<dbReference type="Gene3D" id="3.90.1200.10">
    <property type="match status" value="1"/>
</dbReference>
<sequence>MTNEITSVTKYRLSESQIRDIATDFYVDSPQRLEIKEFTSGCYNAAYHVVTEHGQWVLKVAPKPTVKVLRYEHNILDAEVRVLNILSNYTTPLRIPKVHRFDQRCKLIEAPYAIIDYIPGENLDKVRKELDKNDERRIDQAMGRHLRFCNEITRSNSGDDRPDGSISEFGLCAIDAPRYPTWREAFDAFITNLLADAQDASVPDIPHDEIQQLLTLHASAFDEVNEPRLVVWDQWDGNVLISFADQSKKQGGSVSGTIDYERALWGDPLMETTFRALMAPVALVEAYGAYKPEELTTSQRIRRMFYDLHLSLIWVIEVTFRGIQELEHGGKDMEGYGRMGIQMSLEGLRALARDK</sequence>
<dbReference type="Gene3D" id="3.30.200.20">
    <property type="entry name" value="Phosphorylase Kinase, domain 1"/>
    <property type="match status" value="1"/>
</dbReference>